<feature type="domain" description="Radical SAM core" evidence="7">
    <location>
        <begin position="1"/>
        <end position="234"/>
    </location>
</feature>
<evidence type="ECO:0000256" key="4">
    <source>
        <dbReference type="ARBA" id="ARBA00022723"/>
    </source>
</evidence>
<dbReference type="SFLD" id="SFLDG01082">
    <property type="entry name" value="B12-binding_domain_containing"/>
    <property type="match status" value="1"/>
</dbReference>
<dbReference type="InterPro" id="IPR032432">
    <property type="entry name" value="Radical_SAM_C"/>
</dbReference>
<evidence type="ECO:0000256" key="6">
    <source>
        <dbReference type="ARBA" id="ARBA00023014"/>
    </source>
</evidence>
<keyword evidence="4" id="KW-0479">Metal-binding</keyword>
<dbReference type="OrthoDB" id="9815044at2"/>
<dbReference type="GO" id="GO:0016740">
    <property type="term" value="F:transferase activity"/>
    <property type="evidence" value="ECO:0007669"/>
    <property type="project" value="UniProtKB-KW"/>
</dbReference>
<dbReference type="InterPro" id="IPR023404">
    <property type="entry name" value="rSAM_horseshoe"/>
</dbReference>
<comment type="cofactor">
    <cofactor evidence="1">
        <name>[4Fe-4S] cluster</name>
        <dbReference type="ChEBI" id="CHEBI:49883"/>
    </cofactor>
</comment>
<keyword evidence="2" id="KW-0004">4Fe-4S</keyword>
<dbReference type="SFLD" id="SFLDG01086">
    <property type="entry name" value="elongater_protein-like"/>
    <property type="match status" value="1"/>
</dbReference>
<dbReference type="Pfam" id="PF04055">
    <property type="entry name" value="Radical_SAM"/>
    <property type="match status" value="1"/>
</dbReference>
<dbReference type="SUPFAM" id="SSF102114">
    <property type="entry name" value="Radical SAM enzymes"/>
    <property type="match status" value="1"/>
</dbReference>
<keyword evidence="3" id="KW-0949">S-adenosyl-L-methionine</keyword>
<evidence type="ECO:0000256" key="2">
    <source>
        <dbReference type="ARBA" id="ARBA00022485"/>
    </source>
</evidence>
<accession>A0A1M5SV86</accession>
<dbReference type="STRING" id="1121306.SAMN02745196_00309"/>
<dbReference type="SFLD" id="SFLDS00029">
    <property type="entry name" value="Radical_SAM"/>
    <property type="match status" value="1"/>
</dbReference>
<gene>
    <name evidence="8" type="ORF">SAMN02745196_00309</name>
</gene>
<dbReference type="Proteomes" id="UP000184526">
    <property type="component" value="Unassembled WGS sequence"/>
</dbReference>
<dbReference type="InterPro" id="IPR039661">
    <property type="entry name" value="ELP3"/>
</dbReference>
<dbReference type="GO" id="GO:0051539">
    <property type="term" value="F:4 iron, 4 sulfur cluster binding"/>
    <property type="evidence" value="ECO:0007669"/>
    <property type="project" value="UniProtKB-KW"/>
</dbReference>
<dbReference type="SMART" id="SM00729">
    <property type="entry name" value="Elp3"/>
    <property type="match status" value="1"/>
</dbReference>
<dbReference type="GO" id="GO:0002926">
    <property type="term" value="P:tRNA wobble base 5-methoxycarbonylmethyl-2-thiouridinylation"/>
    <property type="evidence" value="ECO:0007669"/>
    <property type="project" value="TreeGrafter"/>
</dbReference>
<sequence length="361" mass="41351">MNKKHYIIPIFVPHEGCPHNCVFCNQDSITGTSGDNVDEHYVRNTIEEYLHTIEGNKHPASIIEVSFFGGTFTAIDIEKQRKLLQVAKEYKDRGKIHNIRLSTRPDAIDILILEHLKKYSVDIIELGVQSLDDEVLIKSGRGHNAEQVEIASKLIKSYGITLGHQIMLGLPGDNFEKDIETTKKVISMKPHICRIYPALTVKNTPMEKMYLDGTYIPYSLEYAVEISKVIYGMLEAEDIKVIRLGLQTTEEIDEGAEIIAGPFHQAFRELVEGNILIDMIESIIKDKKGIKEIVIEINTRDVSKLYAKRKFFFNKLKEKYNTVNFKVTQSQDVERKNLKILVNNEIYSINEKSYLKGLYLK</sequence>
<evidence type="ECO:0000256" key="1">
    <source>
        <dbReference type="ARBA" id="ARBA00001966"/>
    </source>
</evidence>
<evidence type="ECO:0000259" key="7">
    <source>
        <dbReference type="PROSITE" id="PS51918"/>
    </source>
</evidence>
<dbReference type="PROSITE" id="PS51918">
    <property type="entry name" value="RADICAL_SAM"/>
    <property type="match status" value="1"/>
</dbReference>
<dbReference type="GO" id="GO:0046872">
    <property type="term" value="F:metal ion binding"/>
    <property type="evidence" value="ECO:0007669"/>
    <property type="project" value="UniProtKB-KW"/>
</dbReference>
<dbReference type="CDD" id="cd01335">
    <property type="entry name" value="Radical_SAM"/>
    <property type="match status" value="1"/>
</dbReference>
<dbReference type="Pfam" id="PF16199">
    <property type="entry name" value="Radical_SAM_C"/>
    <property type="match status" value="1"/>
</dbReference>
<keyword evidence="5" id="KW-0408">Iron</keyword>
<keyword evidence="8" id="KW-0808">Transferase</keyword>
<dbReference type="InterPro" id="IPR007197">
    <property type="entry name" value="rSAM"/>
</dbReference>
<evidence type="ECO:0000256" key="5">
    <source>
        <dbReference type="ARBA" id="ARBA00023004"/>
    </source>
</evidence>
<dbReference type="FunFam" id="3.80.30.20:FF:000016">
    <property type="entry name" value="Oxygen-independent coproporphyrinogen III oxidase"/>
    <property type="match status" value="1"/>
</dbReference>
<dbReference type="GO" id="GO:0005737">
    <property type="term" value="C:cytoplasm"/>
    <property type="evidence" value="ECO:0007669"/>
    <property type="project" value="TreeGrafter"/>
</dbReference>
<proteinExistence type="predicted"/>
<evidence type="ECO:0000256" key="3">
    <source>
        <dbReference type="ARBA" id="ARBA00022691"/>
    </source>
</evidence>
<reference evidence="8 9" key="1">
    <citation type="submission" date="2016-11" db="EMBL/GenBank/DDBJ databases">
        <authorList>
            <person name="Jaros S."/>
            <person name="Januszkiewicz K."/>
            <person name="Wedrychowicz H."/>
        </authorList>
    </citation>
    <scope>NUCLEOTIDE SEQUENCE [LARGE SCALE GENOMIC DNA]</scope>
    <source>
        <strain evidence="8 9">DSM 3089</strain>
    </source>
</reference>
<dbReference type="Gene3D" id="3.80.30.20">
    <property type="entry name" value="tm_1862 like domain"/>
    <property type="match status" value="1"/>
</dbReference>
<protein>
    <submittedName>
        <fullName evidence="8">Histone acetyltransferase, component of the RNA polymerase elongator complex</fullName>
    </submittedName>
</protein>
<dbReference type="RefSeq" id="WP_072829375.1">
    <property type="nucleotide sequence ID" value="NZ_FQXP01000003.1"/>
</dbReference>
<keyword evidence="6" id="KW-0411">Iron-sulfur</keyword>
<organism evidence="8 9">
    <name type="scientific">Clostridium collagenovorans DSM 3089</name>
    <dbReference type="NCBI Taxonomy" id="1121306"/>
    <lineage>
        <taxon>Bacteria</taxon>
        <taxon>Bacillati</taxon>
        <taxon>Bacillota</taxon>
        <taxon>Clostridia</taxon>
        <taxon>Eubacteriales</taxon>
        <taxon>Clostridiaceae</taxon>
        <taxon>Clostridium</taxon>
    </lineage>
</organism>
<keyword evidence="9" id="KW-1185">Reference proteome</keyword>
<dbReference type="InterPro" id="IPR006638">
    <property type="entry name" value="Elp3/MiaA/NifB-like_rSAM"/>
</dbReference>
<dbReference type="PANTHER" id="PTHR11135">
    <property type="entry name" value="HISTONE ACETYLTRANSFERASE-RELATED"/>
    <property type="match status" value="1"/>
</dbReference>
<dbReference type="PANTHER" id="PTHR11135:SF0">
    <property type="entry name" value="ELONGATOR COMPLEX PROTEIN 3"/>
    <property type="match status" value="1"/>
</dbReference>
<dbReference type="InterPro" id="IPR058240">
    <property type="entry name" value="rSAM_sf"/>
</dbReference>
<dbReference type="AlphaFoldDB" id="A0A1M5SV86"/>
<evidence type="ECO:0000313" key="8">
    <source>
        <dbReference type="EMBL" id="SHH41913.1"/>
    </source>
</evidence>
<name>A0A1M5SV86_9CLOT</name>
<evidence type="ECO:0000313" key="9">
    <source>
        <dbReference type="Proteomes" id="UP000184526"/>
    </source>
</evidence>
<dbReference type="EMBL" id="FQXP01000003">
    <property type="protein sequence ID" value="SHH41913.1"/>
    <property type="molecule type" value="Genomic_DNA"/>
</dbReference>